<evidence type="ECO:0000256" key="7">
    <source>
        <dbReference type="ARBA" id="ARBA00023125"/>
    </source>
</evidence>
<evidence type="ECO:0000256" key="13">
    <source>
        <dbReference type="SAM" id="Phobius"/>
    </source>
</evidence>
<dbReference type="GO" id="GO:0000785">
    <property type="term" value="C:chromatin"/>
    <property type="evidence" value="ECO:0007669"/>
    <property type="project" value="TreeGrafter"/>
</dbReference>
<keyword evidence="9" id="KW-0539">Nucleus</keyword>
<evidence type="ECO:0000256" key="8">
    <source>
        <dbReference type="ARBA" id="ARBA00023204"/>
    </source>
</evidence>
<keyword evidence="13" id="KW-1133">Transmembrane helix</keyword>
<evidence type="ECO:0000256" key="10">
    <source>
        <dbReference type="ARBA" id="ARBA00031632"/>
    </source>
</evidence>
<dbReference type="PANTHER" id="PTHR32121:SF0">
    <property type="entry name" value="PCNA-INTERACTING PARTNER"/>
    <property type="match status" value="1"/>
</dbReference>
<comment type="caution">
    <text evidence="14">The sequence shown here is derived from an EMBL/GenBank/DDBJ whole genome shotgun (WGS) entry which is preliminary data.</text>
</comment>
<evidence type="ECO:0000256" key="1">
    <source>
        <dbReference type="ARBA" id="ARBA00004123"/>
    </source>
</evidence>
<dbReference type="STRING" id="6182.A0A4Z2CTM2"/>
<dbReference type="Proteomes" id="UP000311919">
    <property type="component" value="Unassembled WGS sequence"/>
</dbReference>
<keyword evidence="7" id="KW-0238">DNA-binding</keyword>
<dbReference type="GO" id="GO:0005737">
    <property type="term" value="C:cytoplasm"/>
    <property type="evidence" value="ECO:0007669"/>
    <property type="project" value="UniProtKB-SubCell"/>
</dbReference>
<comment type="subcellular location">
    <subcellularLocation>
        <location evidence="2">Cytoplasm</location>
    </subcellularLocation>
    <subcellularLocation>
        <location evidence="1">Nucleus</location>
    </subcellularLocation>
</comment>
<dbReference type="AlphaFoldDB" id="A0A4Z2CTM2"/>
<keyword evidence="6" id="KW-0227">DNA damage</keyword>
<sequence>MTYNRSKSRSILFQFRIFGFLKLNILVLLYVSYNQYKSMSDYPLVSIGWDSHSYSEVHENVYTLIQFLYEKHQEFDLEGSSTETYVLPKDEVTLIQLVLRDFDKTMYPVRQEEDILQFWYRMCRYRLYQHRQLVDDNEYAFCNKVEEYLKANNLVDRILIARRLLVEFFENTALKSKLFYQSYIVHSNKLDWFEYLMVEIMAGFNVPNLCFPYLSTTAKRKFYCFRQCEVDFNTKYKECILLETLLSYLGLAVNIKDCLRLLRIFNLPYRALDEQTFTALRKLARKDNLSVTQVAISFVGRLRLGESTYAPGSNHPLHQWSSGLIHLVDSLNKCHDILSGAADDSLLAAGIANSPMSVDGAVKSVSQCIRTTCSILRKPGVVDKNMHEKIKATINLSEIPDVCESLIKRICQLSSTTVISKMCCDTPDRPLLAGGSVRGRGAYKLIRVLLVTESERLKINSSVKHPTNLLDPTTTSPCTLDELPSKNSPRTPLNHLFPRSNTPTTDGRTCKLLQMFISPSTPIVNHFSSPCITSEDTSSGAHVNDENHFLSMPERTASSHYQSNVEYVSGDCSPLVSYSYSANETNSLPCWKVLNGDSQSSIGGYSEQGTPTKKLSRLRSNRRSRTLFTDNSTKIINVNDVHNNSPSDNKIKCRKVNTCETRQGVKASNSQKRQTKKIPSSTSNKQQRTLLEFFKT</sequence>
<evidence type="ECO:0000256" key="5">
    <source>
        <dbReference type="ARBA" id="ARBA00022490"/>
    </source>
</evidence>
<protein>
    <recommendedName>
        <fullName evidence="4">PCNA-interacting partner</fullName>
    </recommendedName>
    <alternativeName>
        <fullName evidence="10">PARP-1 binding protein</fullName>
    </alternativeName>
    <alternativeName>
        <fullName evidence="11">PARP1-binding protein</fullName>
    </alternativeName>
</protein>
<dbReference type="InterPro" id="IPR038932">
    <property type="entry name" value="PARPBP"/>
</dbReference>
<evidence type="ECO:0000256" key="4">
    <source>
        <dbReference type="ARBA" id="ARBA00014320"/>
    </source>
</evidence>
<evidence type="ECO:0000256" key="11">
    <source>
        <dbReference type="ARBA" id="ARBA00032731"/>
    </source>
</evidence>
<dbReference type="GO" id="GO:0006281">
    <property type="term" value="P:DNA repair"/>
    <property type="evidence" value="ECO:0007669"/>
    <property type="project" value="UniProtKB-KW"/>
</dbReference>
<evidence type="ECO:0000313" key="14">
    <source>
        <dbReference type="EMBL" id="TNN07659.1"/>
    </source>
</evidence>
<evidence type="ECO:0000256" key="9">
    <source>
        <dbReference type="ARBA" id="ARBA00023242"/>
    </source>
</evidence>
<dbReference type="EMBL" id="SKCS01000424">
    <property type="protein sequence ID" value="TNN07659.1"/>
    <property type="molecule type" value="Genomic_DNA"/>
</dbReference>
<dbReference type="Gene3D" id="1.10.486.10">
    <property type="entry name" value="PCRA, domain 4"/>
    <property type="match status" value="1"/>
</dbReference>
<feature type="compositionally biased region" description="Polar residues" evidence="12">
    <location>
        <begin position="465"/>
        <end position="478"/>
    </location>
</feature>
<keyword evidence="5" id="KW-0963">Cytoplasm</keyword>
<dbReference type="OrthoDB" id="6427080at2759"/>
<evidence type="ECO:0000256" key="2">
    <source>
        <dbReference type="ARBA" id="ARBA00004496"/>
    </source>
</evidence>
<evidence type="ECO:0000256" key="12">
    <source>
        <dbReference type="SAM" id="MobiDB-lite"/>
    </source>
</evidence>
<gene>
    <name evidence="14" type="ORF">EWB00_007577</name>
</gene>
<proteinExistence type="inferred from homology"/>
<keyword evidence="13" id="KW-0472">Membrane</keyword>
<keyword evidence="15" id="KW-1185">Reference proteome</keyword>
<comment type="similarity">
    <text evidence="3">Belongs to the PARI family.</text>
</comment>
<organism evidence="14 15">
    <name type="scientific">Schistosoma japonicum</name>
    <name type="common">Blood fluke</name>
    <dbReference type="NCBI Taxonomy" id="6182"/>
    <lineage>
        <taxon>Eukaryota</taxon>
        <taxon>Metazoa</taxon>
        <taxon>Spiralia</taxon>
        <taxon>Lophotrochozoa</taxon>
        <taxon>Platyhelminthes</taxon>
        <taxon>Trematoda</taxon>
        <taxon>Digenea</taxon>
        <taxon>Strigeidida</taxon>
        <taxon>Schistosomatoidea</taxon>
        <taxon>Schistosomatidae</taxon>
        <taxon>Schistosoma</taxon>
    </lineage>
</organism>
<feature type="region of interest" description="Disordered" evidence="12">
    <location>
        <begin position="465"/>
        <end position="500"/>
    </location>
</feature>
<dbReference type="GO" id="GO:2000042">
    <property type="term" value="P:negative regulation of double-strand break repair via homologous recombination"/>
    <property type="evidence" value="ECO:0007669"/>
    <property type="project" value="InterPro"/>
</dbReference>
<dbReference type="GO" id="GO:0003677">
    <property type="term" value="F:DNA binding"/>
    <property type="evidence" value="ECO:0007669"/>
    <property type="project" value="UniProtKB-KW"/>
</dbReference>
<dbReference type="PANTHER" id="PTHR32121">
    <property type="entry name" value="PCNA-INTERACTING PARTNER"/>
    <property type="match status" value="1"/>
</dbReference>
<evidence type="ECO:0000256" key="3">
    <source>
        <dbReference type="ARBA" id="ARBA00009135"/>
    </source>
</evidence>
<keyword evidence="13" id="KW-0812">Transmembrane</keyword>
<dbReference type="GO" id="GO:0005634">
    <property type="term" value="C:nucleus"/>
    <property type="evidence" value="ECO:0007669"/>
    <property type="project" value="UniProtKB-SubCell"/>
</dbReference>
<reference evidence="14 15" key="1">
    <citation type="submission" date="2019-03" db="EMBL/GenBank/DDBJ databases">
        <title>An improved genome assembly of the fluke Schistosoma japonicum.</title>
        <authorList>
            <person name="Hu W."/>
            <person name="Luo F."/>
            <person name="Yin M."/>
            <person name="Mo X."/>
            <person name="Sun C."/>
            <person name="Wu Q."/>
            <person name="Zhu B."/>
            <person name="Xiang M."/>
            <person name="Wang J."/>
            <person name="Wang Y."/>
            <person name="Zhang T."/>
            <person name="Xu B."/>
            <person name="Zheng H."/>
            <person name="Feng Z."/>
        </authorList>
    </citation>
    <scope>NUCLEOTIDE SEQUENCE [LARGE SCALE GENOMIC DNA]</scope>
    <source>
        <strain evidence="14">HuSjv2</strain>
        <tissue evidence="14">Worms</tissue>
    </source>
</reference>
<accession>A0A4Z2CTM2</accession>
<name>A0A4Z2CTM2_SCHJA</name>
<evidence type="ECO:0000256" key="6">
    <source>
        <dbReference type="ARBA" id="ARBA00022763"/>
    </source>
</evidence>
<evidence type="ECO:0000313" key="15">
    <source>
        <dbReference type="Proteomes" id="UP000311919"/>
    </source>
</evidence>
<feature type="region of interest" description="Disordered" evidence="12">
    <location>
        <begin position="662"/>
        <end position="688"/>
    </location>
</feature>
<feature type="transmembrane region" description="Helical" evidence="13">
    <location>
        <begin position="12"/>
        <end position="33"/>
    </location>
</feature>
<keyword evidence="8" id="KW-0234">DNA repair</keyword>